<dbReference type="EMBL" id="FQZE01000026">
    <property type="protein sequence ID" value="SHJ68641.1"/>
    <property type="molecule type" value="Genomic_DNA"/>
</dbReference>
<evidence type="ECO:0000313" key="1">
    <source>
        <dbReference type="EMBL" id="SHJ68641.1"/>
    </source>
</evidence>
<proteinExistence type="predicted"/>
<organism evidence="1 2">
    <name type="scientific">Tangfeifania diversioriginum</name>
    <dbReference type="NCBI Taxonomy" id="1168035"/>
    <lineage>
        <taxon>Bacteria</taxon>
        <taxon>Pseudomonadati</taxon>
        <taxon>Bacteroidota</taxon>
        <taxon>Bacteroidia</taxon>
        <taxon>Marinilabiliales</taxon>
        <taxon>Prolixibacteraceae</taxon>
        <taxon>Tangfeifania</taxon>
    </lineage>
</organism>
<gene>
    <name evidence="1" type="ORF">SAMN05444280_12639</name>
</gene>
<name>A0A1M6LBQ1_9BACT</name>
<accession>A0A1M6LBQ1</accession>
<protein>
    <submittedName>
        <fullName evidence="1">Uncharacterized protein</fullName>
    </submittedName>
</protein>
<evidence type="ECO:0000313" key="2">
    <source>
        <dbReference type="Proteomes" id="UP000184050"/>
    </source>
</evidence>
<keyword evidence="2" id="KW-1185">Reference proteome</keyword>
<dbReference type="AlphaFoldDB" id="A0A1M6LBQ1"/>
<dbReference type="Proteomes" id="UP000184050">
    <property type="component" value="Unassembled WGS sequence"/>
</dbReference>
<reference evidence="1 2" key="1">
    <citation type="submission" date="2016-11" db="EMBL/GenBank/DDBJ databases">
        <authorList>
            <person name="Jaros S."/>
            <person name="Januszkiewicz K."/>
            <person name="Wedrychowicz H."/>
        </authorList>
    </citation>
    <scope>NUCLEOTIDE SEQUENCE [LARGE SCALE GENOMIC DNA]</scope>
    <source>
        <strain evidence="1 2">DSM 27063</strain>
    </source>
</reference>
<sequence>MVCGNEFLLMLRGMCCYKMREEVLLELLENLNEF</sequence>